<dbReference type="EMBL" id="CP051217">
    <property type="protein sequence ID" value="QJB69866.1"/>
    <property type="molecule type" value="Genomic_DNA"/>
</dbReference>
<keyword evidence="3" id="KW-1185">Reference proteome</keyword>
<dbReference type="RefSeq" id="WP_168820135.1">
    <property type="nucleotide sequence ID" value="NZ_CP051217.1"/>
</dbReference>
<organism evidence="2 3">
    <name type="scientific">Parasphingorhabdus halotolerans</name>
    <dbReference type="NCBI Taxonomy" id="2725558"/>
    <lineage>
        <taxon>Bacteria</taxon>
        <taxon>Pseudomonadati</taxon>
        <taxon>Pseudomonadota</taxon>
        <taxon>Alphaproteobacteria</taxon>
        <taxon>Sphingomonadales</taxon>
        <taxon>Sphingomonadaceae</taxon>
        <taxon>Parasphingorhabdus</taxon>
    </lineage>
</organism>
<evidence type="ECO:0000313" key="2">
    <source>
        <dbReference type="EMBL" id="QJB69866.1"/>
    </source>
</evidence>
<sequence>MDKKLSAEEQALIAKLEEDFLQQYFEICKRTYEQMERDGTWPWESDSPNFENLIDSEDNPETS</sequence>
<feature type="compositionally biased region" description="Acidic residues" evidence="1">
    <location>
        <begin position="54"/>
        <end position="63"/>
    </location>
</feature>
<protein>
    <submittedName>
        <fullName evidence="2">Uncharacterized protein</fullName>
    </submittedName>
</protein>
<gene>
    <name evidence="2" type="ORF">HF685_11735</name>
</gene>
<dbReference type="AlphaFoldDB" id="A0A6H2DQC1"/>
<reference evidence="2 3" key="1">
    <citation type="submission" date="2020-04" db="EMBL/GenBank/DDBJ databases">
        <title>Genome sequence for Sphingorhabdus sp. strain M1.</title>
        <authorList>
            <person name="Park S.-J."/>
        </authorList>
    </citation>
    <scope>NUCLEOTIDE SEQUENCE [LARGE SCALE GENOMIC DNA]</scope>
    <source>
        <strain evidence="2 3">JK6</strain>
    </source>
</reference>
<dbReference type="KEGG" id="phao:HF685_11735"/>
<accession>A0A6H2DQC1</accession>
<evidence type="ECO:0000256" key="1">
    <source>
        <dbReference type="SAM" id="MobiDB-lite"/>
    </source>
</evidence>
<feature type="region of interest" description="Disordered" evidence="1">
    <location>
        <begin position="39"/>
        <end position="63"/>
    </location>
</feature>
<dbReference type="Proteomes" id="UP000501600">
    <property type="component" value="Chromosome"/>
</dbReference>
<proteinExistence type="predicted"/>
<name>A0A6H2DQC1_9SPHN</name>
<evidence type="ECO:0000313" key="3">
    <source>
        <dbReference type="Proteomes" id="UP000501600"/>
    </source>
</evidence>